<dbReference type="PANTHER" id="PTHR11412:SF81">
    <property type="entry name" value="COMPLEMENT C3"/>
    <property type="match status" value="1"/>
</dbReference>
<dbReference type="PROSITE" id="PS50189">
    <property type="entry name" value="NTR"/>
    <property type="match status" value="1"/>
</dbReference>
<dbReference type="SMART" id="SM01361">
    <property type="entry name" value="A2M_recep"/>
    <property type="match status" value="1"/>
</dbReference>
<accession>A0ABM3WU81</accession>
<feature type="non-terminal residue" evidence="6">
    <location>
        <position position="1"/>
    </location>
</feature>
<keyword evidence="2" id="KW-0964">Secreted</keyword>
<proteinExistence type="predicted"/>
<organism evidence="5 6">
    <name type="scientific">Erinaceus europaeus</name>
    <name type="common">Western European hedgehog</name>
    <dbReference type="NCBI Taxonomy" id="9365"/>
    <lineage>
        <taxon>Eukaryota</taxon>
        <taxon>Metazoa</taxon>
        <taxon>Chordata</taxon>
        <taxon>Craniata</taxon>
        <taxon>Vertebrata</taxon>
        <taxon>Euteleostomi</taxon>
        <taxon>Mammalia</taxon>
        <taxon>Eutheria</taxon>
        <taxon>Laurasiatheria</taxon>
        <taxon>Eulipotyphla</taxon>
        <taxon>Erinaceidae</taxon>
        <taxon>Erinaceinae</taxon>
        <taxon>Erinaceus</taxon>
    </lineage>
</organism>
<sequence>LSNGVDRYISKDELNRAASKTKSTLRIFLNKISHRQEDCLSFRIHQYFDMGFIQPGSVKVYSYYNLEESCTRFYHPEKRNGQLRKICHKGLCRCAEEENCFMPRGENGLTLSYRLDKACEPRVDYVYKVKLVDLELAEESDSYIVVMEQVIKIGSDEVQVGQWRRFISHVRCRDALRLQKGKQYLVWGLSSDLWGEKPNRSYAIGKDTWVELWPSEDECQEPRNENLCQDLVNFRDSILLFGCPL</sequence>
<dbReference type="Gene3D" id="2.60.40.690">
    <property type="entry name" value="Alpha-macroglobulin, receptor-binding domain"/>
    <property type="match status" value="1"/>
</dbReference>
<dbReference type="GeneID" id="132536373"/>
<feature type="domain" description="NTR" evidence="4">
    <location>
        <begin position="100"/>
        <end position="243"/>
    </location>
</feature>
<evidence type="ECO:0000256" key="3">
    <source>
        <dbReference type="ARBA" id="ARBA00023157"/>
    </source>
</evidence>
<dbReference type="SUPFAM" id="SSF50242">
    <property type="entry name" value="TIMP-like"/>
    <property type="match status" value="1"/>
</dbReference>
<dbReference type="InterPro" id="IPR009048">
    <property type="entry name" value="A-macroglobulin_rcpt-bd"/>
</dbReference>
<name>A0ABM3WU81_ERIEU</name>
<dbReference type="SMART" id="SM00643">
    <property type="entry name" value="C345C"/>
    <property type="match status" value="1"/>
</dbReference>
<dbReference type="InterPro" id="IPR050473">
    <property type="entry name" value="A2M/Complement_sys"/>
</dbReference>
<dbReference type="Proteomes" id="UP001652624">
    <property type="component" value="Unplaced"/>
</dbReference>
<keyword evidence="3" id="KW-1015">Disulfide bond</keyword>
<keyword evidence="5" id="KW-1185">Reference proteome</keyword>
<dbReference type="InterPro" id="IPR008993">
    <property type="entry name" value="TIMP-like_OB-fold"/>
</dbReference>
<dbReference type="RefSeq" id="XP_060040107.1">
    <property type="nucleotide sequence ID" value="XM_060184124.1"/>
</dbReference>
<dbReference type="InterPro" id="IPR001134">
    <property type="entry name" value="Netrin_domain"/>
</dbReference>
<evidence type="ECO:0000259" key="4">
    <source>
        <dbReference type="PROSITE" id="PS50189"/>
    </source>
</evidence>
<dbReference type="Pfam" id="PF01759">
    <property type="entry name" value="NTR"/>
    <property type="match status" value="1"/>
</dbReference>
<dbReference type="Gene3D" id="2.40.50.120">
    <property type="match status" value="1"/>
</dbReference>
<dbReference type="InterPro" id="IPR018933">
    <property type="entry name" value="Netrin_module_non-TIMP"/>
</dbReference>
<evidence type="ECO:0000313" key="5">
    <source>
        <dbReference type="Proteomes" id="UP001652624"/>
    </source>
</evidence>
<evidence type="ECO:0000256" key="2">
    <source>
        <dbReference type="ARBA" id="ARBA00022525"/>
    </source>
</evidence>
<gene>
    <name evidence="6" type="primary">LOC132536373</name>
</gene>
<dbReference type="PANTHER" id="PTHR11412">
    <property type="entry name" value="MACROGLOBULIN / COMPLEMENT"/>
    <property type="match status" value="1"/>
</dbReference>
<protein>
    <submittedName>
        <fullName evidence="6">Complement C3 alpha chain-like</fullName>
    </submittedName>
</protein>
<reference evidence="6" key="1">
    <citation type="submission" date="2025-08" db="UniProtKB">
        <authorList>
            <consortium name="RefSeq"/>
        </authorList>
    </citation>
    <scope>IDENTIFICATION</scope>
</reference>
<dbReference type="InterPro" id="IPR036595">
    <property type="entry name" value="A-macroglobulin_rcpt-bd_sf"/>
</dbReference>
<comment type="subcellular location">
    <subcellularLocation>
        <location evidence="1">Secreted</location>
    </subcellularLocation>
</comment>
<evidence type="ECO:0000256" key="1">
    <source>
        <dbReference type="ARBA" id="ARBA00004613"/>
    </source>
</evidence>
<dbReference type="SUPFAM" id="SSF49410">
    <property type="entry name" value="Alpha-macroglobulin receptor domain"/>
    <property type="match status" value="1"/>
</dbReference>
<evidence type="ECO:0000313" key="6">
    <source>
        <dbReference type="RefSeq" id="XP_060040107.1"/>
    </source>
</evidence>
<dbReference type="Pfam" id="PF07677">
    <property type="entry name" value="A2M_recep"/>
    <property type="match status" value="1"/>
</dbReference>